<evidence type="ECO:0000313" key="1">
    <source>
        <dbReference type="EMBL" id="KAG0551821.1"/>
    </source>
</evidence>
<protein>
    <submittedName>
        <fullName evidence="1">Uncharacterized protein</fullName>
    </submittedName>
</protein>
<feature type="non-terminal residue" evidence="1">
    <location>
        <position position="173"/>
    </location>
</feature>
<reference evidence="1" key="1">
    <citation type="journal article" date="2019" name="BMC Genomics">
        <title>A new reference genome for Sorghum bicolor reveals high levels of sequence similarity between sweet and grain genotypes: implications for the genetics of sugar metabolism.</title>
        <authorList>
            <person name="Cooper E.A."/>
            <person name="Brenton Z.W."/>
            <person name="Flinn B.S."/>
            <person name="Jenkins J."/>
            <person name="Shu S."/>
            <person name="Flowers D."/>
            <person name="Luo F."/>
            <person name="Wang Y."/>
            <person name="Xia P."/>
            <person name="Barry K."/>
            <person name="Daum C."/>
            <person name="Lipzen A."/>
            <person name="Yoshinaga Y."/>
            <person name="Schmutz J."/>
            <person name="Saski C."/>
            <person name="Vermerris W."/>
            <person name="Kresovich S."/>
        </authorList>
    </citation>
    <scope>NUCLEOTIDE SEQUENCE</scope>
</reference>
<organism evidence="1 2">
    <name type="scientific">Sorghum bicolor</name>
    <name type="common">Sorghum</name>
    <name type="synonym">Sorghum vulgare</name>
    <dbReference type="NCBI Taxonomy" id="4558"/>
    <lineage>
        <taxon>Eukaryota</taxon>
        <taxon>Viridiplantae</taxon>
        <taxon>Streptophyta</taxon>
        <taxon>Embryophyta</taxon>
        <taxon>Tracheophyta</taxon>
        <taxon>Spermatophyta</taxon>
        <taxon>Magnoliopsida</taxon>
        <taxon>Liliopsida</taxon>
        <taxon>Poales</taxon>
        <taxon>Poaceae</taxon>
        <taxon>PACMAD clade</taxon>
        <taxon>Panicoideae</taxon>
        <taxon>Andropogonodae</taxon>
        <taxon>Andropogoneae</taxon>
        <taxon>Sorghinae</taxon>
        <taxon>Sorghum</taxon>
    </lineage>
</organism>
<gene>
    <name evidence="1" type="ORF">BDA96_01G456100</name>
</gene>
<dbReference type="AlphaFoldDB" id="A0A921S525"/>
<accession>A0A921S525</accession>
<evidence type="ECO:0000313" key="2">
    <source>
        <dbReference type="Proteomes" id="UP000807115"/>
    </source>
</evidence>
<sequence>MHDPDADGGELLQLGGGVWCDDPIQSAGAESHVAALPVSQGCHCVAAAKHVRAAGQEGCQQPGTISGLTKGEIPQLHVINQSLRQQRAFHHMGMMEQEAWHPERSINISALPEHFLHLCICWSQFTWSACRLHGICIVIANCAVCASGHPHREISNCIDSPAGHGGGAWWYGG</sequence>
<proteinExistence type="predicted"/>
<name>A0A921S525_SORBI</name>
<comment type="caution">
    <text evidence="1">The sequence shown here is derived from an EMBL/GenBank/DDBJ whole genome shotgun (WGS) entry which is preliminary data.</text>
</comment>
<dbReference type="Proteomes" id="UP000807115">
    <property type="component" value="Chromosome 1"/>
</dbReference>
<reference evidence="1" key="2">
    <citation type="submission" date="2020-10" db="EMBL/GenBank/DDBJ databases">
        <authorList>
            <person name="Cooper E.A."/>
            <person name="Brenton Z.W."/>
            <person name="Flinn B.S."/>
            <person name="Jenkins J."/>
            <person name="Shu S."/>
            <person name="Flowers D."/>
            <person name="Luo F."/>
            <person name="Wang Y."/>
            <person name="Xia P."/>
            <person name="Barry K."/>
            <person name="Daum C."/>
            <person name="Lipzen A."/>
            <person name="Yoshinaga Y."/>
            <person name="Schmutz J."/>
            <person name="Saski C."/>
            <person name="Vermerris W."/>
            <person name="Kresovich S."/>
        </authorList>
    </citation>
    <scope>NUCLEOTIDE SEQUENCE</scope>
</reference>
<dbReference type="EMBL" id="CM027680">
    <property type="protein sequence ID" value="KAG0551821.1"/>
    <property type="molecule type" value="Genomic_DNA"/>
</dbReference>